<accession>A0ACB9PZG8</accession>
<reference evidence="1 2" key="1">
    <citation type="journal article" date="2022" name="DNA Res.">
        <title>Chromosomal-level genome assembly of the orchid tree Bauhinia variegata (Leguminosae; Cercidoideae) supports the allotetraploid origin hypothesis of Bauhinia.</title>
        <authorList>
            <person name="Zhong Y."/>
            <person name="Chen Y."/>
            <person name="Zheng D."/>
            <person name="Pang J."/>
            <person name="Liu Y."/>
            <person name="Luo S."/>
            <person name="Meng S."/>
            <person name="Qian L."/>
            <person name="Wei D."/>
            <person name="Dai S."/>
            <person name="Zhou R."/>
        </authorList>
    </citation>
    <scope>NUCLEOTIDE SEQUENCE [LARGE SCALE GENOMIC DNA]</scope>
    <source>
        <strain evidence="1">BV-YZ2020</strain>
    </source>
</reference>
<evidence type="ECO:0000313" key="2">
    <source>
        <dbReference type="Proteomes" id="UP000828941"/>
    </source>
</evidence>
<organism evidence="1 2">
    <name type="scientific">Bauhinia variegata</name>
    <name type="common">Purple orchid tree</name>
    <name type="synonym">Phanera variegata</name>
    <dbReference type="NCBI Taxonomy" id="167791"/>
    <lineage>
        <taxon>Eukaryota</taxon>
        <taxon>Viridiplantae</taxon>
        <taxon>Streptophyta</taxon>
        <taxon>Embryophyta</taxon>
        <taxon>Tracheophyta</taxon>
        <taxon>Spermatophyta</taxon>
        <taxon>Magnoliopsida</taxon>
        <taxon>eudicotyledons</taxon>
        <taxon>Gunneridae</taxon>
        <taxon>Pentapetalae</taxon>
        <taxon>rosids</taxon>
        <taxon>fabids</taxon>
        <taxon>Fabales</taxon>
        <taxon>Fabaceae</taxon>
        <taxon>Cercidoideae</taxon>
        <taxon>Cercideae</taxon>
        <taxon>Bauhiniinae</taxon>
        <taxon>Bauhinia</taxon>
    </lineage>
</organism>
<name>A0ACB9PZG8_BAUVA</name>
<protein>
    <submittedName>
        <fullName evidence="1">Uncharacterized protein</fullName>
    </submittedName>
</protein>
<sequence>MAEALLEVLLGNLNSLIQKEFGLFFGFKKEKKKLSSILTTICAVLEDAEEKQLSDRAIRDWLHKLKDAAHHLDDVLDEISTEALRLEYHNLKNGPSRKSMSSFLSSLHPKNVMFCRKIAEKMKDIRETLDEIAQERSNFHLSKLCASSLHQLQSLRTYMLIRYGYRVTAPELEKLRSLRALYFRGLKEVPSSINLLKHLRYLNLSEGAFKTLPKSICSLWNLQILNLDKCVNLQELPEKIRCLKALRHLHMRECNSLSGTSPEMGQLTCLITLNLYVASSKRGSLLAELKHLKLKGEIHIKHLERVKSVMDAKEANLAAKQLDGMLLSWDRDGTSELQENVEQILTALEPHPQLRYLWIKEYKGEYFPTWISSPTLKYLSYIELFHCENCLQLPALGKLPSLKELRIYKMNHVRFIDDESYDDGRTTRGFQSLQHLVITHFPNLERLSKEEGEGMFPSLSTLQIAKCPKFSFPHLPSVTDLVTDGDPYYCNSKYRMAPSSLQSSDDLSTKRVHLCSINKLHGIQRLSLSNDEELSSFPDKMLRDLNCLKILQIYKYSKLEALPADVVHLHALQELQIYGCHSLIYFTEQILQGLHSLQILKLIECGKLRRLSAGFQYLSSLKDLTIDSCSEIDDLVEALQHVPSLQSLTIASFPNLEPFPDWLESLTSLQSLIIHDCRRLVSLPTSIQCLTSLKLLVIDEYSELSKKCEEEVGEDWYKIAHVPNIKRVYSSPTRTYCIILINVYGRGELHIKHLEQVTSVLDAREAKLVAKQLDHLSWSRNGTSEMQESVEQILEALEIH</sequence>
<proteinExistence type="predicted"/>
<evidence type="ECO:0000313" key="1">
    <source>
        <dbReference type="EMBL" id="KAI4353299.1"/>
    </source>
</evidence>
<comment type="caution">
    <text evidence="1">The sequence shown here is derived from an EMBL/GenBank/DDBJ whole genome shotgun (WGS) entry which is preliminary data.</text>
</comment>
<dbReference type="EMBL" id="CM039427">
    <property type="protein sequence ID" value="KAI4353299.1"/>
    <property type="molecule type" value="Genomic_DNA"/>
</dbReference>
<keyword evidence="2" id="KW-1185">Reference proteome</keyword>
<gene>
    <name evidence="1" type="ORF">L6164_002258</name>
</gene>
<dbReference type="Proteomes" id="UP000828941">
    <property type="component" value="Chromosome 2"/>
</dbReference>